<dbReference type="EMBL" id="SLXD01000004">
    <property type="protein sequence ID" value="TCP03554.1"/>
    <property type="molecule type" value="Genomic_DNA"/>
</dbReference>
<dbReference type="RefSeq" id="WP_242478646.1">
    <property type="nucleotide sequence ID" value="NZ_CP181386.1"/>
</dbReference>
<dbReference type="AlphaFoldDB" id="A0A4R2MG78"/>
<reference evidence="2 3" key="1">
    <citation type="submission" date="2019-03" db="EMBL/GenBank/DDBJ databases">
        <title>Genomic Encyclopedia of Type Strains, Phase IV (KMG-IV): sequencing the most valuable type-strain genomes for metagenomic binning, comparative biology and taxonomic classification.</title>
        <authorList>
            <person name="Goeker M."/>
        </authorList>
    </citation>
    <scope>NUCLEOTIDE SEQUENCE [LARGE SCALE GENOMIC DNA]</scope>
    <source>
        <strain evidence="2 3">DSM 1709</strain>
    </source>
</reference>
<evidence type="ECO:0000313" key="3">
    <source>
        <dbReference type="Proteomes" id="UP000295106"/>
    </source>
</evidence>
<evidence type="ECO:0000256" key="1">
    <source>
        <dbReference type="SAM" id="MobiDB-lite"/>
    </source>
</evidence>
<organism evidence="2 3">
    <name type="scientific">Rubrivivax gelatinosus</name>
    <name type="common">Rhodocyclus gelatinosus</name>
    <name type="synonym">Rhodopseudomonas gelatinosa</name>
    <dbReference type="NCBI Taxonomy" id="28068"/>
    <lineage>
        <taxon>Bacteria</taxon>
        <taxon>Pseudomonadati</taxon>
        <taxon>Pseudomonadota</taxon>
        <taxon>Betaproteobacteria</taxon>
        <taxon>Burkholderiales</taxon>
        <taxon>Sphaerotilaceae</taxon>
        <taxon>Rubrivivax</taxon>
    </lineage>
</organism>
<protein>
    <submittedName>
        <fullName evidence="2">Uncharacterized protein</fullName>
    </submittedName>
</protein>
<proteinExistence type="predicted"/>
<comment type="caution">
    <text evidence="2">The sequence shown here is derived from an EMBL/GenBank/DDBJ whole genome shotgun (WGS) entry which is preliminary data.</text>
</comment>
<sequence length="159" mass="16677">MKIPAAHNVPPPHPQPTGSTAANAGGASSFASMLAAAAGAQATTPAAAQTADEDRPDFTSMTRQDLFDWMNQQIRGGKMSLDESTPFLGMTMKISVATGEPVDMASDGERIDFVAKARGGIDGALERRDFDLAARLQAAVDRMLKTQGMAQRPADDRGG</sequence>
<feature type="region of interest" description="Disordered" evidence="1">
    <location>
        <begin position="1"/>
        <end position="25"/>
    </location>
</feature>
<dbReference type="GeneID" id="99685571"/>
<dbReference type="Proteomes" id="UP000295106">
    <property type="component" value="Unassembled WGS sequence"/>
</dbReference>
<evidence type="ECO:0000313" key="2">
    <source>
        <dbReference type="EMBL" id="TCP03554.1"/>
    </source>
</evidence>
<gene>
    <name evidence="2" type="ORF">EV684_104277</name>
</gene>
<accession>A0A4R2MG78</accession>
<name>A0A4R2MG78_RUBGE</name>